<dbReference type="Pfam" id="PF13508">
    <property type="entry name" value="Acetyltransf_7"/>
    <property type="match status" value="1"/>
</dbReference>
<dbReference type="PANTHER" id="PTHR43800:SF1">
    <property type="entry name" value="PEPTIDYL-LYSINE N-ACETYLTRANSFERASE YJAB"/>
    <property type="match status" value="1"/>
</dbReference>
<evidence type="ECO:0000256" key="1">
    <source>
        <dbReference type="ARBA" id="ARBA00022679"/>
    </source>
</evidence>
<dbReference type="RefSeq" id="WP_183116124.1">
    <property type="nucleotide sequence ID" value="NZ_JABEQG010000026.1"/>
</dbReference>
<feature type="domain" description="N-acetyltransferase" evidence="3">
    <location>
        <begin position="3"/>
        <end position="163"/>
    </location>
</feature>
<dbReference type="Gene3D" id="3.40.630.30">
    <property type="match status" value="1"/>
</dbReference>
<name>A0A7W4I6M7_GLUDI</name>
<dbReference type="PANTHER" id="PTHR43800">
    <property type="entry name" value="PEPTIDYL-LYSINE N-ACETYLTRANSFERASE YJAB"/>
    <property type="match status" value="1"/>
</dbReference>
<evidence type="ECO:0000313" key="5">
    <source>
        <dbReference type="Proteomes" id="UP000550787"/>
    </source>
</evidence>
<sequence>MTDIIRPACDADAAALPELERTSGEVFRGIPDLAWIADDDVMPAEAHLAAIRDGTCWVAADATGIAGFLTARAAVEDGTGPDSGRPVLHVWQMAVAPDRQRRGLGRRLLDHAAAHAARHAFASLTLTTFRDVPWNGPFYARAGYDLLADAALTPRLRAILKQEAAHGLPPARRCAMRRTLPSCAMRHVVPSCATRQILPNS</sequence>
<dbReference type="PROSITE" id="PS51186">
    <property type="entry name" value="GNAT"/>
    <property type="match status" value="1"/>
</dbReference>
<comment type="caution">
    <text evidence="4">The sequence shown here is derived from an EMBL/GenBank/DDBJ whole genome shotgun (WGS) entry which is preliminary data.</text>
</comment>
<dbReference type="AlphaFoldDB" id="A0A7W4I6M7"/>
<organism evidence="4 5">
    <name type="scientific">Gluconacetobacter diazotrophicus</name>
    <name type="common">Acetobacter diazotrophicus</name>
    <dbReference type="NCBI Taxonomy" id="33996"/>
    <lineage>
        <taxon>Bacteria</taxon>
        <taxon>Pseudomonadati</taxon>
        <taxon>Pseudomonadota</taxon>
        <taxon>Alphaproteobacteria</taxon>
        <taxon>Acetobacterales</taxon>
        <taxon>Acetobacteraceae</taxon>
        <taxon>Gluconacetobacter</taxon>
    </lineage>
</organism>
<evidence type="ECO:0000256" key="2">
    <source>
        <dbReference type="ARBA" id="ARBA00023315"/>
    </source>
</evidence>
<reference evidence="4 5" key="1">
    <citation type="submission" date="2020-04" db="EMBL/GenBank/DDBJ databases">
        <title>Description of novel Gluconacetobacter.</title>
        <authorList>
            <person name="Sombolestani A."/>
        </authorList>
    </citation>
    <scope>NUCLEOTIDE SEQUENCE [LARGE SCALE GENOMIC DNA]</scope>
    <source>
        <strain evidence="4 5">LMG 7603</strain>
    </source>
</reference>
<dbReference type="Proteomes" id="UP000550787">
    <property type="component" value="Unassembled WGS sequence"/>
</dbReference>
<dbReference type="GO" id="GO:0016747">
    <property type="term" value="F:acyltransferase activity, transferring groups other than amino-acyl groups"/>
    <property type="evidence" value="ECO:0007669"/>
    <property type="project" value="InterPro"/>
</dbReference>
<keyword evidence="1 4" id="KW-0808">Transferase</keyword>
<dbReference type="EMBL" id="JABEQG010000026">
    <property type="protein sequence ID" value="MBB2157250.1"/>
    <property type="molecule type" value="Genomic_DNA"/>
</dbReference>
<proteinExistence type="predicted"/>
<protein>
    <submittedName>
        <fullName evidence="4">GNAT family N-acetyltransferase</fullName>
    </submittedName>
</protein>
<keyword evidence="2" id="KW-0012">Acyltransferase</keyword>
<dbReference type="SUPFAM" id="SSF55729">
    <property type="entry name" value="Acyl-CoA N-acyltransferases (Nat)"/>
    <property type="match status" value="1"/>
</dbReference>
<evidence type="ECO:0000259" key="3">
    <source>
        <dbReference type="PROSITE" id="PS51186"/>
    </source>
</evidence>
<dbReference type="InterPro" id="IPR016181">
    <property type="entry name" value="Acyl_CoA_acyltransferase"/>
</dbReference>
<accession>A0A7W4I6M7</accession>
<evidence type="ECO:0000313" key="4">
    <source>
        <dbReference type="EMBL" id="MBB2157250.1"/>
    </source>
</evidence>
<gene>
    <name evidence="4" type="ORF">HLH33_13175</name>
</gene>
<dbReference type="InterPro" id="IPR000182">
    <property type="entry name" value="GNAT_dom"/>
</dbReference>